<dbReference type="Gene3D" id="3.40.50.1820">
    <property type="entry name" value="alpha/beta hydrolase"/>
    <property type="match status" value="1"/>
</dbReference>
<gene>
    <name evidence="3" type="ORF">ALOHA_HF13081H07.0034</name>
</gene>
<dbReference type="Pfam" id="PF00561">
    <property type="entry name" value="Abhydrolase_1"/>
    <property type="match status" value="1"/>
</dbReference>
<evidence type="ECO:0000259" key="2">
    <source>
        <dbReference type="Pfam" id="PF00561"/>
    </source>
</evidence>
<reference evidence="3" key="1">
    <citation type="journal article" date="2007" name="Environ. Microbiol.">
        <title>Proteorhodopsin photosystem gene clusters exhibit co-evolutionary trends and shared ancestry among diverse marine microbial phyla.</title>
        <authorList>
            <person name="McCarren J."/>
            <person name="Delong E.F."/>
        </authorList>
    </citation>
    <scope>NUCLEOTIDE SEQUENCE</scope>
</reference>
<dbReference type="GO" id="GO:0016787">
    <property type="term" value="F:hydrolase activity"/>
    <property type="evidence" value="ECO:0007669"/>
    <property type="project" value="UniProtKB-KW"/>
</dbReference>
<evidence type="ECO:0000256" key="1">
    <source>
        <dbReference type="ARBA" id="ARBA00022801"/>
    </source>
</evidence>
<proteinExistence type="predicted"/>
<dbReference type="InterPro" id="IPR000639">
    <property type="entry name" value="Epox_hydrolase-like"/>
</dbReference>
<name>A4GK46_9BACT</name>
<dbReference type="PANTHER" id="PTHR43329">
    <property type="entry name" value="EPOXIDE HYDROLASE"/>
    <property type="match status" value="1"/>
</dbReference>
<dbReference type="EMBL" id="EF107106">
    <property type="protein sequence ID" value="ABL97491.1"/>
    <property type="molecule type" value="Genomic_DNA"/>
</dbReference>
<organism evidence="3">
    <name type="scientific">uncultured marine bacterium HF130_81H07</name>
    <dbReference type="NCBI Taxonomy" id="415448"/>
    <lineage>
        <taxon>Bacteria</taxon>
        <taxon>environmental samples</taxon>
    </lineage>
</organism>
<dbReference type="ESTHER" id="9bact-a4gk46">
    <property type="family name" value="Epoxide_hydrolase"/>
</dbReference>
<protein>
    <submittedName>
        <fullName evidence="3">Putative epoxide hydrolase</fullName>
    </submittedName>
</protein>
<sequence>MEFKFIETNGITLRAAVEGEGPLVIMVHGCPESWFSWRRQIPVIAEAGYKVVAIDVRGYGGSDKPYAVEEYTIKKISDDLIGVIDFFGEDQAILFGHDWGGPIVWYTSLLNEDRISAVAGLSVPYFPQREFSPLDAFETIYEGKFFYQLYFQEEGVAEAEFEPNLRKYLESTYFSIDARGMKKQFENPLNAMDKGSDAKYLDGVIEFDDYPNWINKDEMNYLINEFETSGMRGPLNRYRAQRKDFEDLKNYKDQKLKQPAALMVGSLDPVNFFVGDGYKDTAHLKETFDPVYENLIAANLIEDVGHWTQQEAPEEVNEFLLNFLKQI</sequence>
<dbReference type="InterPro" id="IPR029058">
    <property type="entry name" value="AB_hydrolase_fold"/>
</dbReference>
<keyword evidence="1 3" id="KW-0378">Hydrolase</keyword>
<evidence type="ECO:0000313" key="3">
    <source>
        <dbReference type="EMBL" id="ABL97491.1"/>
    </source>
</evidence>
<feature type="domain" description="AB hydrolase-1" evidence="2">
    <location>
        <begin position="22"/>
        <end position="199"/>
    </location>
</feature>
<dbReference type="SUPFAM" id="SSF53474">
    <property type="entry name" value="alpha/beta-Hydrolases"/>
    <property type="match status" value="1"/>
</dbReference>
<dbReference type="PRINTS" id="PR00412">
    <property type="entry name" value="EPOXHYDRLASE"/>
</dbReference>
<dbReference type="AlphaFoldDB" id="A4GK46"/>
<accession>A4GK46</accession>
<dbReference type="InterPro" id="IPR000073">
    <property type="entry name" value="AB_hydrolase_1"/>
</dbReference>